<sequence>RDILSYAAELGNATMVASLVDLGNYELDSKDQHGQTSLSWASKKGCEAVVELLLTTKKVVVDNKDQDSKRPMYVAAEEDKDLVVHLLVEEGADVNAQGGHYGNALQAASVRGHEAVARLLVD</sequence>
<accession>A0A9P4H2Q5</accession>
<keyword evidence="1" id="KW-0677">Repeat</keyword>
<feature type="repeat" description="ANK" evidence="3">
    <location>
        <begin position="67"/>
        <end position="99"/>
    </location>
</feature>
<dbReference type="InterPro" id="IPR002110">
    <property type="entry name" value="Ankyrin_rpt"/>
</dbReference>
<organism evidence="4 5">
    <name type="scientific">Setomelanomma holmii</name>
    <dbReference type="NCBI Taxonomy" id="210430"/>
    <lineage>
        <taxon>Eukaryota</taxon>
        <taxon>Fungi</taxon>
        <taxon>Dikarya</taxon>
        <taxon>Ascomycota</taxon>
        <taxon>Pezizomycotina</taxon>
        <taxon>Dothideomycetes</taxon>
        <taxon>Pleosporomycetidae</taxon>
        <taxon>Pleosporales</taxon>
        <taxon>Pleosporineae</taxon>
        <taxon>Phaeosphaeriaceae</taxon>
        <taxon>Setomelanomma</taxon>
    </lineage>
</organism>
<feature type="non-terminal residue" evidence="4">
    <location>
        <position position="122"/>
    </location>
</feature>
<evidence type="ECO:0000256" key="1">
    <source>
        <dbReference type="ARBA" id="ARBA00022737"/>
    </source>
</evidence>
<name>A0A9P4H2Q5_9PLEO</name>
<dbReference type="PANTHER" id="PTHR24198:SF165">
    <property type="entry name" value="ANKYRIN REPEAT-CONTAINING PROTEIN-RELATED"/>
    <property type="match status" value="1"/>
</dbReference>
<comment type="caution">
    <text evidence="4">The sequence shown here is derived from an EMBL/GenBank/DDBJ whole genome shotgun (WGS) entry which is preliminary data.</text>
</comment>
<dbReference type="PROSITE" id="PS50088">
    <property type="entry name" value="ANK_REPEAT"/>
    <property type="match status" value="1"/>
</dbReference>
<keyword evidence="5" id="KW-1185">Reference proteome</keyword>
<dbReference type="PRINTS" id="PR01415">
    <property type="entry name" value="ANKYRIN"/>
</dbReference>
<dbReference type="SUPFAM" id="SSF48403">
    <property type="entry name" value="Ankyrin repeat"/>
    <property type="match status" value="1"/>
</dbReference>
<evidence type="ECO:0000256" key="2">
    <source>
        <dbReference type="ARBA" id="ARBA00023043"/>
    </source>
</evidence>
<dbReference type="Pfam" id="PF12796">
    <property type="entry name" value="Ank_2"/>
    <property type="match status" value="1"/>
</dbReference>
<evidence type="ECO:0000256" key="3">
    <source>
        <dbReference type="PROSITE-ProRule" id="PRU00023"/>
    </source>
</evidence>
<dbReference type="Gene3D" id="1.25.40.20">
    <property type="entry name" value="Ankyrin repeat-containing domain"/>
    <property type="match status" value="1"/>
</dbReference>
<dbReference type="PANTHER" id="PTHR24198">
    <property type="entry name" value="ANKYRIN REPEAT AND PROTEIN KINASE DOMAIN-CONTAINING PROTEIN"/>
    <property type="match status" value="1"/>
</dbReference>
<reference evidence="4" key="1">
    <citation type="journal article" date="2020" name="Stud. Mycol.">
        <title>101 Dothideomycetes genomes: a test case for predicting lifestyles and emergence of pathogens.</title>
        <authorList>
            <person name="Haridas S."/>
            <person name="Albert R."/>
            <person name="Binder M."/>
            <person name="Bloem J."/>
            <person name="Labutti K."/>
            <person name="Salamov A."/>
            <person name="Andreopoulos B."/>
            <person name="Baker S."/>
            <person name="Barry K."/>
            <person name="Bills G."/>
            <person name="Bluhm B."/>
            <person name="Cannon C."/>
            <person name="Castanera R."/>
            <person name="Culley D."/>
            <person name="Daum C."/>
            <person name="Ezra D."/>
            <person name="Gonzalez J."/>
            <person name="Henrissat B."/>
            <person name="Kuo A."/>
            <person name="Liang C."/>
            <person name="Lipzen A."/>
            <person name="Lutzoni F."/>
            <person name="Magnuson J."/>
            <person name="Mondo S."/>
            <person name="Nolan M."/>
            <person name="Ohm R."/>
            <person name="Pangilinan J."/>
            <person name="Park H.-J."/>
            <person name="Ramirez L."/>
            <person name="Alfaro M."/>
            <person name="Sun H."/>
            <person name="Tritt A."/>
            <person name="Yoshinaga Y."/>
            <person name="Zwiers L.-H."/>
            <person name="Turgeon B."/>
            <person name="Goodwin S."/>
            <person name="Spatafora J."/>
            <person name="Crous P."/>
            <person name="Grigoriev I."/>
        </authorList>
    </citation>
    <scope>NUCLEOTIDE SEQUENCE</scope>
    <source>
        <strain evidence="4">CBS 110217</strain>
    </source>
</reference>
<evidence type="ECO:0000313" key="4">
    <source>
        <dbReference type="EMBL" id="KAF2025942.1"/>
    </source>
</evidence>
<feature type="non-terminal residue" evidence="4">
    <location>
        <position position="1"/>
    </location>
</feature>
<dbReference type="EMBL" id="ML978253">
    <property type="protein sequence ID" value="KAF2025942.1"/>
    <property type="molecule type" value="Genomic_DNA"/>
</dbReference>
<dbReference type="PROSITE" id="PS50297">
    <property type="entry name" value="ANK_REP_REGION"/>
    <property type="match status" value="1"/>
</dbReference>
<dbReference type="OrthoDB" id="4772757at2759"/>
<evidence type="ECO:0000313" key="5">
    <source>
        <dbReference type="Proteomes" id="UP000799777"/>
    </source>
</evidence>
<dbReference type="InterPro" id="IPR036770">
    <property type="entry name" value="Ankyrin_rpt-contain_sf"/>
</dbReference>
<dbReference type="Proteomes" id="UP000799777">
    <property type="component" value="Unassembled WGS sequence"/>
</dbReference>
<gene>
    <name evidence="4" type="ORF">EK21DRAFT_18548</name>
</gene>
<keyword evidence="2 3" id="KW-0040">ANK repeat</keyword>
<protein>
    <submittedName>
        <fullName evidence="4">Ankyrin</fullName>
    </submittedName>
</protein>
<proteinExistence type="predicted"/>
<dbReference type="SMART" id="SM00248">
    <property type="entry name" value="ANK"/>
    <property type="match status" value="2"/>
</dbReference>
<dbReference type="AlphaFoldDB" id="A0A9P4H2Q5"/>